<reference evidence="4 5" key="1">
    <citation type="submission" date="2020-06" db="EMBL/GenBank/DDBJ databases">
        <title>Genomic analysis of Salicibibacter sp. NKC21-4.</title>
        <authorList>
            <person name="Oh Y.J."/>
        </authorList>
    </citation>
    <scope>NUCLEOTIDE SEQUENCE [LARGE SCALE GENOMIC DNA]</scope>
    <source>
        <strain evidence="4 5">NKC21-4</strain>
    </source>
</reference>
<dbReference type="CDD" id="cd05359">
    <property type="entry name" value="ChcA_like_SDR_c"/>
    <property type="match status" value="1"/>
</dbReference>
<dbReference type="KEGG" id="scib:HUG20_05875"/>
<comment type="subunit">
    <text evidence="2">Homotetramer.</text>
</comment>
<keyword evidence="3 4" id="KW-0560">Oxidoreductase</keyword>
<dbReference type="NCBIfam" id="NF005559">
    <property type="entry name" value="PRK07231.1"/>
    <property type="match status" value="1"/>
</dbReference>
<dbReference type="EC" id="1.3.1.104" evidence="4"/>
<evidence type="ECO:0000313" key="5">
    <source>
        <dbReference type="Proteomes" id="UP000595349"/>
    </source>
</evidence>
<dbReference type="InterPro" id="IPR036291">
    <property type="entry name" value="NAD(P)-bd_dom_sf"/>
</dbReference>
<evidence type="ECO:0000256" key="1">
    <source>
        <dbReference type="ARBA" id="ARBA00006484"/>
    </source>
</evidence>
<gene>
    <name evidence="4" type="primary">fabL</name>
    <name evidence="4" type="ORF">HUG20_05875</name>
</gene>
<keyword evidence="5" id="KW-1185">Reference proteome</keyword>
<dbReference type="Gene3D" id="3.40.50.720">
    <property type="entry name" value="NAD(P)-binding Rossmann-like Domain"/>
    <property type="match status" value="1"/>
</dbReference>
<evidence type="ECO:0000256" key="3">
    <source>
        <dbReference type="ARBA" id="ARBA00023002"/>
    </source>
</evidence>
<dbReference type="PRINTS" id="PR00080">
    <property type="entry name" value="SDRFAMILY"/>
</dbReference>
<comment type="similarity">
    <text evidence="1">Belongs to the short-chain dehydrogenases/reductases (SDR) family.</text>
</comment>
<organism evidence="4 5">
    <name type="scientific">Salicibibacter cibi</name>
    <dbReference type="NCBI Taxonomy" id="2743001"/>
    <lineage>
        <taxon>Bacteria</taxon>
        <taxon>Bacillati</taxon>
        <taxon>Bacillota</taxon>
        <taxon>Bacilli</taxon>
        <taxon>Bacillales</taxon>
        <taxon>Bacillaceae</taxon>
        <taxon>Salicibibacter</taxon>
    </lineage>
</organism>
<dbReference type="InterPro" id="IPR002347">
    <property type="entry name" value="SDR_fam"/>
</dbReference>
<dbReference type="PRINTS" id="PR00081">
    <property type="entry name" value="GDHRDH"/>
</dbReference>
<dbReference type="PANTHER" id="PTHR43639">
    <property type="entry name" value="OXIDOREDUCTASE, SHORT-CHAIN DEHYDROGENASE/REDUCTASE FAMILY (AFU_ORTHOLOGUE AFUA_5G02870)"/>
    <property type="match status" value="1"/>
</dbReference>
<dbReference type="FunFam" id="3.40.50.720:FF:000084">
    <property type="entry name" value="Short-chain dehydrogenase reductase"/>
    <property type="match status" value="1"/>
</dbReference>
<dbReference type="EMBL" id="CP054706">
    <property type="protein sequence ID" value="QQK81876.1"/>
    <property type="molecule type" value="Genomic_DNA"/>
</dbReference>
<dbReference type="NCBIfam" id="NF005975">
    <property type="entry name" value="PRK08063.1"/>
    <property type="match status" value="1"/>
</dbReference>
<accession>A0A7T6ZEE0</accession>
<dbReference type="GO" id="GO:0141148">
    <property type="term" value="F:enoyl-[acyl-carrier-protein] reductase (NADPH) activity"/>
    <property type="evidence" value="ECO:0007669"/>
    <property type="project" value="UniProtKB-EC"/>
</dbReference>
<evidence type="ECO:0000256" key="2">
    <source>
        <dbReference type="ARBA" id="ARBA00011881"/>
    </source>
</evidence>
<sequence>MVQWVREREGYTVENTNKVALVTGSSRGIGRETAIRLAQEGYDVIIHYARSKQRAEETAQEVEAHGSKALVVKANVSKKEKIDEMFTTIEKEFGRLDVFVNNAASGVLRPAMELEENHWDWTMNINAKALLFCAQKAVPLMEKNGGGRIVSLTSIGSIRVLEHYSAIGVSKAALESLTRYLAVELGGKNIRVNAVSGGVVDTDALAHFPNRDELLEESRAKTPAGRLVERSDLADAVMFLLSDRASMIRGQTIIVDGGISLFT</sequence>
<dbReference type="PANTHER" id="PTHR43639:SF1">
    <property type="entry name" value="SHORT-CHAIN DEHYDROGENASE_REDUCTASE FAMILY PROTEIN"/>
    <property type="match status" value="1"/>
</dbReference>
<dbReference type="AlphaFoldDB" id="A0A7T6ZEE0"/>
<dbReference type="GO" id="GO:0008206">
    <property type="term" value="P:bile acid metabolic process"/>
    <property type="evidence" value="ECO:0007669"/>
    <property type="project" value="UniProtKB-ARBA"/>
</dbReference>
<proteinExistence type="inferred from homology"/>
<dbReference type="RefSeq" id="WP_200090407.1">
    <property type="nucleotide sequence ID" value="NZ_CP054706.1"/>
</dbReference>
<dbReference type="Pfam" id="PF13561">
    <property type="entry name" value="adh_short_C2"/>
    <property type="match status" value="1"/>
</dbReference>
<dbReference type="SUPFAM" id="SSF51735">
    <property type="entry name" value="NAD(P)-binding Rossmann-fold domains"/>
    <property type="match status" value="1"/>
</dbReference>
<protein>
    <submittedName>
        <fullName evidence="4">Enoyl-[acyl-carrier-protein] reductase FabL</fullName>
        <ecNumber evidence="4">1.3.1.104</ecNumber>
    </submittedName>
</protein>
<evidence type="ECO:0000313" key="4">
    <source>
        <dbReference type="EMBL" id="QQK81876.1"/>
    </source>
</evidence>
<dbReference type="Proteomes" id="UP000595349">
    <property type="component" value="Chromosome"/>
</dbReference>
<name>A0A7T6ZEE0_9BACI</name>